<evidence type="ECO:0000313" key="1">
    <source>
        <dbReference type="EMBL" id="GAA3714322.1"/>
    </source>
</evidence>
<protein>
    <recommendedName>
        <fullName evidence="3">Transposase</fullName>
    </recommendedName>
</protein>
<organism evidence="1 2">
    <name type="scientific">Sphingomonas cynarae</name>
    <dbReference type="NCBI Taxonomy" id="930197"/>
    <lineage>
        <taxon>Bacteria</taxon>
        <taxon>Pseudomonadati</taxon>
        <taxon>Pseudomonadota</taxon>
        <taxon>Alphaproteobacteria</taxon>
        <taxon>Sphingomonadales</taxon>
        <taxon>Sphingomonadaceae</taxon>
        <taxon>Sphingomonas</taxon>
    </lineage>
</organism>
<reference evidence="2" key="1">
    <citation type="journal article" date="2019" name="Int. J. Syst. Evol. Microbiol.">
        <title>The Global Catalogue of Microorganisms (GCM) 10K type strain sequencing project: providing services to taxonomists for standard genome sequencing and annotation.</title>
        <authorList>
            <consortium name="The Broad Institute Genomics Platform"/>
            <consortium name="The Broad Institute Genome Sequencing Center for Infectious Disease"/>
            <person name="Wu L."/>
            <person name="Ma J."/>
        </authorList>
    </citation>
    <scope>NUCLEOTIDE SEQUENCE [LARGE SCALE GENOMIC DNA]</scope>
    <source>
        <strain evidence="2">JCM 17498</strain>
    </source>
</reference>
<evidence type="ECO:0008006" key="3">
    <source>
        <dbReference type="Google" id="ProtNLM"/>
    </source>
</evidence>
<evidence type="ECO:0000313" key="2">
    <source>
        <dbReference type="Proteomes" id="UP001500523"/>
    </source>
</evidence>
<accession>A0ABP7E723</accession>
<proteinExistence type="predicted"/>
<dbReference type="Proteomes" id="UP001500523">
    <property type="component" value="Unassembled WGS sequence"/>
</dbReference>
<name>A0ABP7E723_9SPHN</name>
<sequence>MAPIKGALRPKCEAPRAVLADRRGTTNYIRSNTTPDSTKALRLQRLRLIGIIGLRAEILAALAWETSHG</sequence>
<keyword evidence="2" id="KW-1185">Reference proteome</keyword>
<comment type="caution">
    <text evidence="1">The sequence shown here is derived from an EMBL/GenBank/DDBJ whole genome shotgun (WGS) entry which is preliminary data.</text>
</comment>
<gene>
    <name evidence="1" type="ORF">GCM10022268_23870</name>
</gene>
<dbReference type="EMBL" id="BAABBF010000005">
    <property type="protein sequence ID" value="GAA3714322.1"/>
    <property type="molecule type" value="Genomic_DNA"/>
</dbReference>